<dbReference type="Pfam" id="PF00702">
    <property type="entry name" value="Hydrolase"/>
    <property type="match status" value="1"/>
</dbReference>
<dbReference type="NCBIfam" id="TIGR01509">
    <property type="entry name" value="HAD-SF-IA-v3"/>
    <property type="match status" value="1"/>
</dbReference>
<dbReference type="EMBL" id="JAASRN010000001">
    <property type="protein sequence ID" value="NIK73167.1"/>
    <property type="molecule type" value="Genomic_DNA"/>
</dbReference>
<dbReference type="InterPro" id="IPR023214">
    <property type="entry name" value="HAD_sf"/>
</dbReference>
<dbReference type="CDD" id="cd02603">
    <property type="entry name" value="HAD_sEH-N_like"/>
    <property type="match status" value="1"/>
</dbReference>
<gene>
    <name evidence="1" type="ORF">FHS56_000653</name>
</gene>
<name>A0A846MPB4_9BACT</name>
<dbReference type="RefSeq" id="WP_166918434.1">
    <property type="nucleotide sequence ID" value="NZ_JAASRN010000001.1"/>
</dbReference>
<accession>A0A846MPB4</accession>
<dbReference type="Proteomes" id="UP000537126">
    <property type="component" value="Unassembled WGS sequence"/>
</dbReference>
<sequence length="214" mass="24608">MQLPPNLLFDLGGVIINIDFERTIRAFTPLLQPAYHDRLKDWNALAKLPFFHAYECGEINTSDFYAALKQYMRPEVTEAAIEKAWMALLLDIPAERIRLLQKLKAAGYRLMLLSNTNPAHIECIEQMLQQEHSTSFYELFHALFFSYEIGYTKPDARAFEYVLETSRTKANELLFIDDSAANIEAAAQLGMHTLHVPQNQLNTAKFSTYEIQKT</sequence>
<dbReference type="PANTHER" id="PTHR43611">
    <property type="entry name" value="ALPHA-D-GLUCOSE 1-PHOSPHATE PHOSPHATASE"/>
    <property type="match status" value="1"/>
</dbReference>
<evidence type="ECO:0000313" key="1">
    <source>
        <dbReference type="EMBL" id="NIK73167.1"/>
    </source>
</evidence>
<dbReference type="AlphaFoldDB" id="A0A846MPB4"/>
<dbReference type="InterPro" id="IPR006439">
    <property type="entry name" value="HAD-SF_hydro_IA"/>
</dbReference>
<dbReference type="PRINTS" id="PR00413">
    <property type="entry name" value="HADHALOGNASE"/>
</dbReference>
<dbReference type="Gene3D" id="3.40.50.1000">
    <property type="entry name" value="HAD superfamily/HAD-like"/>
    <property type="match status" value="1"/>
</dbReference>
<protein>
    <submittedName>
        <fullName evidence="1">Putative hydrolase of the HAD superfamily</fullName>
    </submittedName>
</protein>
<dbReference type="InterPro" id="IPR023198">
    <property type="entry name" value="PGP-like_dom2"/>
</dbReference>
<keyword evidence="1" id="KW-0378">Hydrolase</keyword>
<dbReference type="InterPro" id="IPR036412">
    <property type="entry name" value="HAD-like_sf"/>
</dbReference>
<dbReference type="SFLD" id="SFLDG01129">
    <property type="entry name" value="C1.5:_HAD__Beta-PGM__Phosphata"/>
    <property type="match status" value="1"/>
</dbReference>
<comment type="caution">
    <text evidence="1">The sequence shown here is derived from an EMBL/GenBank/DDBJ whole genome shotgun (WGS) entry which is preliminary data.</text>
</comment>
<dbReference type="GO" id="GO:0016787">
    <property type="term" value="F:hydrolase activity"/>
    <property type="evidence" value="ECO:0007669"/>
    <property type="project" value="UniProtKB-KW"/>
</dbReference>
<dbReference type="SUPFAM" id="SSF56784">
    <property type="entry name" value="HAD-like"/>
    <property type="match status" value="1"/>
</dbReference>
<keyword evidence="2" id="KW-1185">Reference proteome</keyword>
<reference evidence="1 2" key="1">
    <citation type="submission" date="2020-03" db="EMBL/GenBank/DDBJ databases">
        <title>Genomic Encyclopedia of Type Strains, Phase IV (KMG-IV): sequencing the most valuable type-strain genomes for metagenomic binning, comparative biology and taxonomic classification.</title>
        <authorList>
            <person name="Goeker M."/>
        </authorList>
    </citation>
    <scope>NUCLEOTIDE SEQUENCE [LARGE SCALE GENOMIC DNA]</scope>
    <source>
        <strain evidence="1 2">DSM 5718</strain>
    </source>
</reference>
<dbReference type="Gene3D" id="1.10.150.240">
    <property type="entry name" value="Putative phosphatase, domain 2"/>
    <property type="match status" value="1"/>
</dbReference>
<proteinExistence type="predicted"/>
<evidence type="ECO:0000313" key="2">
    <source>
        <dbReference type="Proteomes" id="UP000537126"/>
    </source>
</evidence>
<dbReference type="PANTHER" id="PTHR43611:SF3">
    <property type="entry name" value="FLAVIN MONONUCLEOTIDE HYDROLASE 1, CHLOROPLATIC"/>
    <property type="match status" value="1"/>
</dbReference>
<organism evidence="1 2">
    <name type="scientific">Thermonema lapsum</name>
    <dbReference type="NCBI Taxonomy" id="28195"/>
    <lineage>
        <taxon>Bacteria</taxon>
        <taxon>Pseudomonadati</taxon>
        <taxon>Bacteroidota</taxon>
        <taxon>Cytophagia</taxon>
        <taxon>Cytophagales</taxon>
        <taxon>Thermonemataceae</taxon>
        <taxon>Thermonema</taxon>
    </lineage>
</organism>
<dbReference type="SFLD" id="SFLDS00003">
    <property type="entry name" value="Haloacid_Dehalogenase"/>
    <property type="match status" value="1"/>
</dbReference>